<dbReference type="AlphaFoldDB" id="A0A6J7G7G5"/>
<evidence type="ECO:0000313" key="7">
    <source>
        <dbReference type="EMBL" id="CAB4971557.1"/>
    </source>
</evidence>
<dbReference type="EMBL" id="CAFBMM010000018">
    <property type="protein sequence ID" value="CAB4902398.1"/>
    <property type="molecule type" value="Genomic_DNA"/>
</dbReference>
<dbReference type="InterPro" id="IPR042099">
    <property type="entry name" value="ANL_N_sf"/>
</dbReference>
<feature type="domain" description="AMP-binding enzyme C-terminal" evidence="4">
    <location>
        <begin position="340"/>
        <end position="415"/>
    </location>
</feature>
<organism evidence="6">
    <name type="scientific">freshwater metagenome</name>
    <dbReference type="NCBI Taxonomy" id="449393"/>
    <lineage>
        <taxon>unclassified sequences</taxon>
        <taxon>metagenomes</taxon>
        <taxon>ecological metagenomes</taxon>
    </lineage>
</organism>
<evidence type="ECO:0000259" key="4">
    <source>
        <dbReference type="Pfam" id="PF13193"/>
    </source>
</evidence>
<evidence type="ECO:0000313" key="5">
    <source>
        <dbReference type="EMBL" id="CAB4725707.1"/>
    </source>
</evidence>
<dbReference type="PANTHER" id="PTHR43201">
    <property type="entry name" value="ACYL-COA SYNTHETASE"/>
    <property type="match status" value="1"/>
</dbReference>
<dbReference type="PANTHER" id="PTHR43201:SF5">
    <property type="entry name" value="MEDIUM-CHAIN ACYL-COA LIGASE ACSF2, MITOCHONDRIAL"/>
    <property type="match status" value="1"/>
</dbReference>
<dbReference type="InterPro" id="IPR025110">
    <property type="entry name" value="AMP-bd_C"/>
</dbReference>
<evidence type="ECO:0000259" key="3">
    <source>
        <dbReference type="Pfam" id="PF00501"/>
    </source>
</evidence>
<dbReference type="EMBL" id="CAFBPQ010000078">
    <property type="protein sequence ID" value="CAB5032517.1"/>
    <property type="molecule type" value="Genomic_DNA"/>
</dbReference>
<feature type="domain" description="AMP-dependent synthetase/ligase" evidence="3">
    <location>
        <begin position="38"/>
        <end position="282"/>
    </location>
</feature>
<dbReference type="Pfam" id="PF13193">
    <property type="entry name" value="AMP-binding_C"/>
    <property type="match status" value="1"/>
</dbReference>
<dbReference type="EMBL" id="CAFBOF010000005">
    <property type="protein sequence ID" value="CAB4971557.1"/>
    <property type="molecule type" value="Genomic_DNA"/>
</dbReference>
<gene>
    <name evidence="5" type="ORF">UFOPK2683_00966</name>
    <name evidence="6" type="ORF">UFOPK3605_00555</name>
    <name evidence="7" type="ORF">UFOPK3897_00477</name>
    <name evidence="8" type="ORF">UFOPK4121_01541</name>
</gene>
<evidence type="ECO:0000256" key="1">
    <source>
        <dbReference type="ARBA" id="ARBA00006432"/>
    </source>
</evidence>
<dbReference type="GO" id="GO:0031956">
    <property type="term" value="F:medium-chain fatty acid-CoA ligase activity"/>
    <property type="evidence" value="ECO:0007669"/>
    <property type="project" value="TreeGrafter"/>
</dbReference>
<keyword evidence="2" id="KW-0436">Ligase</keyword>
<accession>A0A6J7G7G5</accession>
<dbReference type="InterPro" id="IPR045851">
    <property type="entry name" value="AMP-bd_C_sf"/>
</dbReference>
<reference evidence="6" key="1">
    <citation type="submission" date="2020-05" db="EMBL/GenBank/DDBJ databases">
        <authorList>
            <person name="Chiriac C."/>
            <person name="Salcher M."/>
            <person name="Ghai R."/>
            <person name="Kavagutti S V."/>
        </authorList>
    </citation>
    <scope>NUCLEOTIDE SEQUENCE</scope>
</reference>
<dbReference type="Pfam" id="PF00501">
    <property type="entry name" value="AMP-binding"/>
    <property type="match status" value="1"/>
</dbReference>
<sequence>MLGVITPKVRCRGMPDPILTPSKAPIDTALVAIVAPRAQAAAKITEAWDKGEAVLVLDPAAPESARTELLAQLAPTHIDDGIGRRNLPDGKPIAAGTAAVVVTSGTSATPKGVELTTAGLNAIGAGFAQALTVTEADRPLLCLPLHHVSGLAVLARARFSHSEVIVHPKFDLAQVSRAPEEQGATIVSLVPTMLSRLLDAKAPLNKFRFVITGGAPLTESLRARAERQRVAVVDAYGLSETWGGCALNGRPLPGIEIRITQENRPDNTGEILVRGAPVMRQYRNDTAASERAFVTDPETGHFWLHTKDVGTFDPEGRLVVIDRLGDFVISGGVNVSPSAVEGALIEHPEVLDIAVGGRPDDQWGQQVVAYVVPRQKKRPPTLEDLQNFARRRLSAAQIPRDLVVCTEIPRTAGGKILRRQLAPHPNPHDL</sequence>
<dbReference type="Gene3D" id="3.30.300.30">
    <property type="match status" value="1"/>
</dbReference>
<dbReference type="Gene3D" id="3.40.50.12780">
    <property type="entry name" value="N-terminal domain of ligase-like"/>
    <property type="match status" value="1"/>
</dbReference>
<dbReference type="CDD" id="cd04433">
    <property type="entry name" value="AFD_class_I"/>
    <property type="match status" value="1"/>
</dbReference>
<dbReference type="InterPro" id="IPR000873">
    <property type="entry name" value="AMP-dep_synth/lig_dom"/>
</dbReference>
<dbReference type="SUPFAM" id="SSF56801">
    <property type="entry name" value="Acetyl-CoA synthetase-like"/>
    <property type="match status" value="1"/>
</dbReference>
<proteinExistence type="inferred from homology"/>
<evidence type="ECO:0000313" key="8">
    <source>
        <dbReference type="EMBL" id="CAB5032517.1"/>
    </source>
</evidence>
<comment type="similarity">
    <text evidence="1">Belongs to the ATP-dependent AMP-binding enzyme family.</text>
</comment>
<dbReference type="EMBL" id="CAEZYK010000050">
    <property type="protein sequence ID" value="CAB4725707.1"/>
    <property type="molecule type" value="Genomic_DNA"/>
</dbReference>
<name>A0A6J7G7G5_9ZZZZ</name>
<protein>
    <submittedName>
        <fullName evidence="6">Unannotated protein</fullName>
    </submittedName>
</protein>
<evidence type="ECO:0000256" key="2">
    <source>
        <dbReference type="ARBA" id="ARBA00022598"/>
    </source>
</evidence>
<dbReference type="GO" id="GO:0006631">
    <property type="term" value="P:fatty acid metabolic process"/>
    <property type="evidence" value="ECO:0007669"/>
    <property type="project" value="TreeGrafter"/>
</dbReference>
<evidence type="ECO:0000313" key="6">
    <source>
        <dbReference type="EMBL" id="CAB4902398.1"/>
    </source>
</evidence>